<reference evidence="5" key="1">
    <citation type="journal article" date="2019" name="Int. J. Syst. Evol. Microbiol.">
        <title>The Global Catalogue of Microorganisms (GCM) 10K type strain sequencing project: providing services to taxonomists for standard genome sequencing and annotation.</title>
        <authorList>
            <consortium name="The Broad Institute Genomics Platform"/>
            <consortium name="The Broad Institute Genome Sequencing Center for Infectious Disease"/>
            <person name="Wu L."/>
            <person name="Ma J."/>
        </authorList>
    </citation>
    <scope>NUCLEOTIDE SEQUENCE [LARGE SCALE GENOMIC DNA]</scope>
    <source>
        <strain evidence="5">JCM 18531</strain>
    </source>
</reference>
<evidence type="ECO:0000256" key="1">
    <source>
        <dbReference type="SAM" id="MobiDB-lite"/>
    </source>
</evidence>
<evidence type="ECO:0000313" key="5">
    <source>
        <dbReference type="Proteomes" id="UP001499974"/>
    </source>
</evidence>
<feature type="signal peptide" evidence="3">
    <location>
        <begin position="1"/>
        <end position="27"/>
    </location>
</feature>
<evidence type="ECO:0000256" key="3">
    <source>
        <dbReference type="SAM" id="SignalP"/>
    </source>
</evidence>
<accession>A0ABP8WL43</accession>
<keyword evidence="2" id="KW-0812">Transmembrane</keyword>
<feature type="region of interest" description="Disordered" evidence="1">
    <location>
        <begin position="141"/>
        <end position="263"/>
    </location>
</feature>
<feature type="compositionally biased region" description="Low complexity" evidence="1">
    <location>
        <begin position="149"/>
        <end position="211"/>
    </location>
</feature>
<name>A0ABP8WL43_9ACTN</name>
<proteinExistence type="predicted"/>
<evidence type="ECO:0000313" key="4">
    <source>
        <dbReference type="EMBL" id="GAA4691654.1"/>
    </source>
</evidence>
<dbReference type="RefSeq" id="WP_345518512.1">
    <property type="nucleotide sequence ID" value="NZ_BAABKM010000001.1"/>
</dbReference>
<comment type="caution">
    <text evidence="4">The sequence shown here is derived from an EMBL/GenBank/DDBJ whole genome shotgun (WGS) entry which is preliminary data.</text>
</comment>
<gene>
    <name evidence="4" type="ORF">GCM10023349_02990</name>
</gene>
<dbReference type="Proteomes" id="UP001499974">
    <property type="component" value="Unassembled WGS sequence"/>
</dbReference>
<feature type="chain" id="PRO_5047087364" evidence="3">
    <location>
        <begin position="28"/>
        <end position="290"/>
    </location>
</feature>
<organism evidence="4 5">
    <name type="scientific">Nocardioides conyzicola</name>
    <dbReference type="NCBI Taxonomy" id="1651781"/>
    <lineage>
        <taxon>Bacteria</taxon>
        <taxon>Bacillati</taxon>
        <taxon>Actinomycetota</taxon>
        <taxon>Actinomycetes</taxon>
        <taxon>Propionibacteriales</taxon>
        <taxon>Nocardioidaceae</taxon>
        <taxon>Nocardioides</taxon>
    </lineage>
</organism>
<keyword evidence="2" id="KW-1133">Transmembrane helix</keyword>
<keyword evidence="2" id="KW-0472">Membrane</keyword>
<protein>
    <submittedName>
        <fullName evidence="4">Uncharacterized protein</fullName>
    </submittedName>
</protein>
<sequence length="290" mass="28705">MSHGVRLAAACLLAAAASVVPLSGAEAATCSTGDGVSVVVDFHELGGGVQTACIADGGGKAASTLFEAGGFDLSYVQRQPGFVCQVDAKPSSSCVNTPPADAYWGLWWSDGTSGQWTYATRGAGSQTVPDGGYVAFSWNGSSSRSAPGVSPAAHHAAPTPTSKPTTRPSVRPTHHASAAPTKKPSSTTSAAPSESSGTPTSPSPSVTTLAPGKVGQPTKSPGGVDGEMLPESTSTSTTPSPLTSTAADPADPADPADGGLPTWVGPVVVVGLFAAGGAVAVVRRRRNPSP</sequence>
<dbReference type="EMBL" id="BAABKM010000001">
    <property type="protein sequence ID" value="GAA4691654.1"/>
    <property type="molecule type" value="Genomic_DNA"/>
</dbReference>
<feature type="compositionally biased region" description="Low complexity" evidence="1">
    <location>
        <begin position="232"/>
        <end position="257"/>
    </location>
</feature>
<evidence type="ECO:0000256" key="2">
    <source>
        <dbReference type="SAM" id="Phobius"/>
    </source>
</evidence>
<keyword evidence="5" id="KW-1185">Reference proteome</keyword>
<feature type="transmembrane region" description="Helical" evidence="2">
    <location>
        <begin position="263"/>
        <end position="282"/>
    </location>
</feature>
<keyword evidence="3" id="KW-0732">Signal</keyword>